<feature type="domain" description="HTH tetR-type" evidence="3">
    <location>
        <begin position="9"/>
        <end position="67"/>
    </location>
</feature>
<comment type="caution">
    <text evidence="4">The sequence shown here is derived from an EMBL/GenBank/DDBJ whole genome shotgun (WGS) entry which is preliminary data.</text>
</comment>
<dbReference type="Proteomes" id="UP001199469">
    <property type="component" value="Unassembled WGS sequence"/>
</dbReference>
<evidence type="ECO:0000256" key="1">
    <source>
        <dbReference type="ARBA" id="ARBA00023125"/>
    </source>
</evidence>
<keyword evidence="5" id="KW-1185">Reference proteome</keyword>
<evidence type="ECO:0000313" key="4">
    <source>
        <dbReference type="EMBL" id="MCD2196314.1"/>
    </source>
</evidence>
<dbReference type="EMBL" id="JAJNDB010000005">
    <property type="protein sequence ID" value="MCD2196314.1"/>
    <property type="molecule type" value="Genomic_DNA"/>
</dbReference>
<evidence type="ECO:0000313" key="5">
    <source>
        <dbReference type="Proteomes" id="UP001199469"/>
    </source>
</evidence>
<dbReference type="RefSeq" id="WP_230738163.1">
    <property type="nucleotide sequence ID" value="NZ_JAJNDB010000005.1"/>
</dbReference>
<dbReference type="Pfam" id="PF00440">
    <property type="entry name" value="TetR_N"/>
    <property type="match status" value="1"/>
</dbReference>
<gene>
    <name evidence="4" type="ORF">LQ327_23350</name>
</gene>
<dbReference type="Gene3D" id="1.10.357.10">
    <property type="entry name" value="Tetracycline Repressor, domain 2"/>
    <property type="match status" value="1"/>
</dbReference>
<name>A0ABS8PH49_9PSEU</name>
<protein>
    <submittedName>
        <fullName evidence="4">TetR/AcrR family transcriptional regulator</fullName>
    </submittedName>
</protein>
<dbReference type="InterPro" id="IPR009057">
    <property type="entry name" value="Homeodomain-like_sf"/>
</dbReference>
<evidence type="ECO:0000259" key="3">
    <source>
        <dbReference type="PROSITE" id="PS50977"/>
    </source>
</evidence>
<dbReference type="PROSITE" id="PS50977">
    <property type="entry name" value="HTH_TETR_2"/>
    <property type="match status" value="1"/>
</dbReference>
<proteinExistence type="predicted"/>
<reference evidence="4 5" key="1">
    <citation type="submission" date="2021-11" db="EMBL/GenBank/DDBJ databases">
        <title>Draft genome sequence of Actinomycetospora sp. SF1 isolated from the rhizosphere soil.</title>
        <authorList>
            <person name="Duangmal K."/>
            <person name="Chantavorakit T."/>
        </authorList>
    </citation>
    <scope>NUCLEOTIDE SEQUENCE [LARGE SCALE GENOMIC DNA]</scope>
    <source>
        <strain evidence="4 5">TBRC 5722</strain>
    </source>
</reference>
<dbReference type="InterPro" id="IPR001647">
    <property type="entry name" value="HTH_TetR"/>
</dbReference>
<keyword evidence="1 2" id="KW-0238">DNA-binding</keyword>
<dbReference type="PANTHER" id="PTHR30055:SF226">
    <property type="entry name" value="HTH-TYPE TRANSCRIPTIONAL REGULATOR PKSA"/>
    <property type="match status" value="1"/>
</dbReference>
<dbReference type="PANTHER" id="PTHR30055">
    <property type="entry name" value="HTH-TYPE TRANSCRIPTIONAL REGULATOR RUTR"/>
    <property type="match status" value="1"/>
</dbReference>
<accession>A0ABS8PH49</accession>
<dbReference type="InterPro" id="IPR050109">
    <property type="entry name" value="HTH-type_TetR-like_transc_reg"/>
</dbReference>
<sequence length="184" mass="19654">MVGRVKQKERTRRAIAEAARALVEAGGEVTMPAVASRAGVSEATAYRYFPDLVTLLRDAVQDTWPTPDDLLGAELAGVDDVGERVARAARVFCGRTLRHERAVRAIVAASLTGASEKRPAHRFEVIDYALGPVPDGTAKEATVRALAVVISAEALFTLLDLCGLAPEEATESLVETAQRCATRL</sequence>
<evidence type="ECO:0000256" key="2">
    <source>
        <dbReference type="PROSITE-ProRule" id="PRU00335"/>
    </source>
</evidence>
<feature type="DNA-binding region" description="H-T-H motif" evidence="2">
    <location>
        <begin position="30"/>
        <end position="49"/>
    </location>
</feature>
<dbReference type="SUPFAM" id="SSF46689">
    <property type="entry name" value="Homeodomain-like"/>
    <property type="match status" value="1"/>
</dbReference>
<organism evidence="4 5">
    <name type="scientific">Actinomycetospora endophytica</name>
    <dbReference type="NCBI Taxonomy" id="2291215"/>
    <lineage>
        <taxon>Bacteria</taxon>
        <taxon>Bacillati</taxon>
        <taxon>Actinomycetota</taxon>
        <taxon>Actinomycetes</taxon>
        <taxon>Pseudonocardiales</taxon>
        <taxon>Pseudonocardiaceae</taxon>
        <taxon>Actinomycetospora</taxon>
    </lineage>
</organism>